<dbReference type="InterPro" id="IPR011333">
    <property type="entry name" value="SKP1/BTB/POZ_sf"/>
</dbReference>
<proteinExistence type="predicted"/>
<dbReference type="HOGENOM" id="CLU_036654_2_1_1"/>
<dbReference type="PANTHER" id="PTHR22744">
    <property type="entry name" value="HELIX LOOP HELIX PROTEIN 21-RELATED"/>
    <property type="match status" value="1"/>
</dbReference>
<name>G0MVV5_CAEBE</name>
<dbReference type="EMBL" id="GL379815">
    <property type="protein sequence ID" value="EGT45236.1"/>
    <property type="molecule type" value="Genomic_DNA"/>
</dbReference>
<accession>G0MVV5</accession>
<dbReference type="AlphaFoldDB" id="G0MVV5"/>
<dbReference type="PANTHER" id="PTHR22744:SF14">
    <property type="entry name" value="BTB DOMAIN-CONTAINING PROTEIN-RELATED"/>
    <property type="match status" value="1"/>
</dbReference>
<evidence type="ECO:0000313" key="2">
    <source>
        <dbReference type="Proteomes" id="UP000008068"/>
    </source>
</evidence>
<evidence type="ECO:0008006" key="3">
    <source>
        <dbReference type="Google" id="ProtNLM"/>
    </source>
</evidence>
<organism evidence="2">
    <name type="scientific">Caenorhabditis brenneri</name>
    <name type="common">Nematode worm</name>
    <dbReference type="NCBI Taxonomy" id="135651"/>
    <lineage>
        <taxon>Eukaryota</taxon>
        <taxon>Metazoa</taxon>
        <taxon>Ecdysozoa</taxon>
        <taxon>Nematoda</taxon>
        <taxon>Chromadorea</taxon>
        <taxon>Rhabditida</taxon>
        <taxon>Rhabditina</taxon>
        <taxon>Rhabditomorpha</taxon>
        <taxon>Rhabditoidea</taxon>
        <taxon>Rhabditidae</taxon>
        <taxon>Peloderinae</taxon>
        <taxon>Caenorhabditis</taxon>
    </lineage>
</organism>
<keyword evidence="2" id="KW-1185">Reference proteome</keyword>
<dbReference type="InParanoid" id="G0MVV5"/>
<sequence length="144" mass="16580">MSTNTIYEETFAKSDKTDAILVVDGQKLHVNKAVNFAILLSLVHPNPLKPTVLNAENLLELADRFLLPAAKRHLELFLLSSDKNRFEKLRIADKYGLNDLFDQGLKMYTDQKDFYFMKVTPTFENFSDANKVKILDRLFVVLKL</sequence>
<gene>
    <name evidence="1" type="ORF">CAEBREN_18168</name>
</gene>
<protein>
    <recommendedName>
        <fullName evidence="3">BTB domain-containing protein</fullName>
    </recommendedName>
</protein>
<dbReference type="Proteomes" id="UP000008068">
    <property type="component" value="Unassembled WGS sequence"/>
</dbReference>
<evidence type="ECO:0000313" key="1">
    <source>
        <dbReference type="EMBL" id="EGT45236.1"/>
    </source>
</evidence>
<dbReference type="SUPFAM" id="SSF54695">
    <property type="entry name" value="POZ domain"/>
    <property type="match status" value="1"/>
</dbReference>
<dbReference type="Gene3D" id="3.30.710.10">
    <property type="entry name" value="Potassium Channel Kv1.1, Chain A"/>
    <property type="match status" value="1"/>
</dbReference>
<reference evidence="2" key="1">
    <citation type="submission" date="2011-07" db="EMBL/GenBank/DDBJ databases">
        <authorList>
            <consortium name="Caenorhabditis brenneri Sequencing and Analysis Consortium"/>
            <person name="Wilson R.K."/>
        </authorList>
    </citation>
    <scope>NUCLEOTIDE SEQUENCE [LARGE SCALE GENOMIC DNA]</scope>
    <source>
        <strain evidence="2">PB2801</strain>
    </source>
</reference>